<evidence type="ECO:0000313" key="3">
    <source>
        <dbReference type="EMBL" id="WAR23890.1"/>
    </source>
</evidence>
<reference evidence="3" key="1">
    <citation type="submission" date="2022-11" db="EMBL/GenBank/DDBJ databases">
        <title>Centuries of genome instability and evolution in soft-shell clam transmissible cancer (bioRxiv).</title>
        <authorList>
            <person name="Hart S.F.M."/>
            <person name="Yonemitsu M.A."/>
            <person name="Giersch R.M."/>
            <person name="Beal B.F."/>
            <person name="Arriagada G."/>
            <person name="Davis B.W."/>
            <person name="Ostrander E.A."/>
            <person name="Goff S.P."/>
            <person name="Metzger M.J."/>
        </authorList>
    </citation>
    <scope>NUCLEOTIDE SEQUENCE</scope>
    <source>
        <strain evidence="3">MELC-2E11</strain>
        <tissue evidence="3">Siphon/mantle</tissue>
    </source>
</reference>
<feature type="region of interest" description="Disordered" evidence="1">
    <location>
        <begin position="176"/>
        <end position="204"/>
    </location>
</feature>
<dbReference type="Proteomes" id="UP001164746">
    <property type="component" value="Chromosome 13"/>
</dbReference>
<feature type="region of interest" description="Disordered" evidence="1">
    <location>
        <begin position="230"/>
        <end position="268"/>
    </location>
</feature>
<feature type="transmembrane region" description="Helical" evidence="2">
    <location>
        <begin position="74"/>
        <end position="94"/>
    </location>
</feature>
<sequence>MKNLMPDGVKGKDIYYNPSNGEWGYCLDICKPSDRNDGACTNYCPEYIRQYKTEVFTKLPPVTFAGDGSVPPELIVLVTFVSVGVIVVIIYVVYKRQSIARWMTNVWQRVLMTKPGVPPSDYNQEETGQRGQDETVINIETDQLNPGAPVSIPSGSVTEPLLPGNNLETEDIHNDYIPDTADDHVSTDLRGPDGTEDLNSQRNDEAVAREYQLEQDKGIRGKKETVLQFGRTEPMAGEDEVAYTDQPGRNSISLESNNEKTMGNNQNTNLLSRYSCTESSNHTTVSTHSNEPTELAQSVMNEEQRRRDSSPPLVADRNSVAQNPEDELKQTENALNGQVPLPNFIA</sequence>
<feature type="compositionally biased region" description="Polar residues" evidence="1">
    <location>
        <begin position="247"/>
        <end position="268"/>
    </location>
</feature>
<dbReference type="EMBL" id="CP111024">
    <property type="protein sequence ID" value="WAR23890.1"/>
    <property type="molecule type" value="Genomic_DNA"/>
</dbReference>
<feature type="compositionally biased region" description="Basic and acidic residues" evidence="1">
    <location>
        <begin position="176"/>
        <end position="193"/>
    </location>
</feature>
<accession>A0ABY7FNS8</accession>
<protein>
    <submittedName>
        <fullName evidence="3">Uncharacterized protein</fullName>
    </submittedName>
</protein>
<gene>
    <name evidence="3" type="ORF">MAR_037559</name>
</gene>
<keyword evidence="4" id="KW-1185">Reference proteome</keyword>
<organism evidence="3 4">
    <name type="scientific">Mya arenaria</name>
    <name type="common">Soft-shell clam</name>
    <dbReference type="NCBI Taxonomy" id="6604"/>
    <lineage>
        <taxon>Eukaryota</taxon>
        <taxon>Metazoa</taxon>
        <taxon>Spiralia</taxon>
        <taxon>Lophotrochozoa</taxon>
        <taxon>Mollusca</taxon>
        <taxon>Bivalvia</taxon>
        <taxon>Autobranchia</taxon>
        <taxon>Heteroconchia</taxon>
        <taxon>Euheterodonta</taxon>
        <taxon>Imparidentia</taxon>
        <taxon>Neoheterodontei</taxon>
        <taxon>Myida</taxon>
        <taxon>Myoidea</taxon>
        <taxon>Myidae</taxon>
        <taxon>Mya</taxon>
    </lineage>
</organism>
<proteinExistence type="predicted"/>
<keyword evidence="2" id="KW-0812">Transmembrane</keyword>
<keyword evidence="2" id="KW-1133">Transmembrane helix</keyword>
<feature type="region of interest" description="Disordered" evidence="1">
    <location>
        <begin position="299"/>
        <end position="346"/>
    </location>
</feature>
<keyword evidence="2" id="KW-0472">Membrane</keyword>
<evidence type="ECO:0000313" key="4">
    <source>
        <dbReference type="Proteomes" id="UP001164746"/>
    </source>
</evidence>
<evidence type="ECO:0000256" key="2">
    <source>
        <dbReference type="SAM" id="Phobius"/>
    </source>
</evidence>
<name>A0ABY7FNS8_MYAAR</name>
<evidence type="ECO:0000256" key="1">
    <source>
        <dbReference type="SAM" id="MobiDB-lite"/>
    </source>
</evidence>